<dbReference type="InterPro" id="IPR036188">
    <property type="entry name" value="FAD/NAD-bd_sf"/>
</dbReference>
<evidence type="ECO:0008006" key="3">
    <source>
        <dbReference type="Google" id="ProtNLM"/>
    </source>
</evidence>
<name>A0A2R6NSQ6_9APHY</name>
<evidence type="ECO:0000313" key="2">
    <source>
        <dbReference type="Proteomes" id="UP000186601"/>
    </source>
</evidence>
<dbReference type="Proteomes" id="UP000186601">
    <property type="component" value="Unassembled WGS sequence"/>
</dbReference>
<accession>A0A2R6NSQ6</accession>
<protein>
    <recommendedName>
        <fullName evidence="3">Protoporphyrinogen oxidase</fullName>
    </recommendedName>
</protein>
<dbReference type="OrthoDB" id="438553at2759"/>
<dbReference type="SUPFAM" id="SSF54373">
    <property type="entry name" value="FAD-linked reductases, C-terminal domain"/>
    <property type="match status" value="1"/>
</dbReference>
<keyword evidence="2" id="KW-1185">Reference proteome</keyword>
<dbReference type="Gene3D" id="3.50.50.60">
    <property type="entry name" value="FAD/NAD(P)-binding domain"/>
    <property type="match status" value="1"/>
</dbReference>
<dbReference type="STRING" id="98765.A0A2R6NSQ6"/>
<dbReference type="EMBL" id="MLYV02000871">
    <property type="protein sequence ID" value="PSR75961.1"/>
    <property type="molecule type" value="Genomic_DNA"/>
</dbReference>
<organism evidence="1 2">
    <name type="scientific">Hermanssonia centrifuga</name>
    <dbReference type="NCBI Taxonomy" id="98765"/>
    <lineage>
        <taxon>Eukaryota</taxon>
        <taxon>Fungi</taxon>
        <taxon>Dikarya</taxon>
        <taxon>Basidiomycota</taxon>
        <taxon>Agaricomycotina</taxon>
        <taxon>Agaricomycetes</taxon>
        <taxon>Polyporales</taxon>
        <taxon>Meruliaceae</taxon>
        <taxon>Hermanssonia</taxon>
    </lineage>
</organism>
<reference evidence="1 2" key="1">
    <citation type="submission" date="2018-02" db="EMBL/GenBank/DDBJ databases">
        <title>Genome sequence of the basidiomycete white-rot fungus Phlebia centrifuga.</title>
        <authorList>
            <person name="Granchi Z."/>
            <person name="Peng M."/>
            <person name="de Vries R.P."/>
            <person name="Hilden K."/>
            <person name="Makela M.R."/>
            <person name="Grigoriev I."/>
            <person name="Riley R."/>
        </authorList>
    </citation>
    <scope>NUCLEOTIDE SEQUENCE [LARGE SCALE GENOMIC DNA]</scope>
    <source>
        <strain evidence="1 2">FBCC195</strain>
    </source>
</reference>
<dbReference type="AlphaFoldDB" id="A0A2R6NSQ6"/>
<sequence length="190" mass="20630">MPLSVLEAILERSPVPPLPNLRANPSSSVTVVNLIFPPTPTGQPIHSEGFGYLIPRDKNGHVEVLGTVFDSCALGAQDEYASAESPRFTKMTMMVRLQPSSLPITQERILQHLTTHLAPPTPLPEPVYFKAHDLRDCIPAPSVGHVKRMKELAEVLRKEWDGKLAVIGAGVGGVSVGDCIEQGRRVGEGW</sequence>
<evidence type="ECO:0000313" key="1">
    <source>
        <dbReference type="EMBL" id="PSR75961.1"/>
    </source>
</evidence>
<proteinExistence type="predicted"/>
<comment type="caution">
    <text evidence="1">The sequence shown here is derived from an EMBL/GenBank/DDBJ whole genome shotgun (WGS) entry which is preliminary data.</text>
</comment>
<gene>
    <name evidence="1" type="ORF">PHLCEN_2v8766</name>
</gene>